<name>A0A9D3URF5_9ROSI</name>
<keyword evidence="2" id="KW-1185">Reference proteome</keyword>
<protein>
    <submittedName>
        <fullName evidence="1">Uncharacterized protein</fullName>
    </submittedName>
</protein>
<dbReference type="AlphaFoldDB" id="A0A9D3URF5"/>
<comment type="caution">
    <text evidence="1">The sequence shown here is derived from an EMBL/GenBank/DDBJ whole genome shotgun (WGS) entry which is preliminary data.</text>
</comment>
<gene>
    <name evidence="1" type="ORF">J1N35_033840</name>
</gene>
<proteinExistence type="predicted"/>
<sequence length="112" mass="12681">MTPKERVSRYTYLGIVIPPTGLKIRDHPSMVLQYPPSKKTSKFKTDWGIAISSSKYHYIDIVKGTKLDKKDSLCPSDPPITQGPCRGNFGNKILSAFSLKQPIFVEEERETH</sequence>
<accession>A0A9D3URF5</accession>
<dbReference type="EMBL" id="JAIQCV010000010">
    <property type="protein sequence ID" value="KAH1055775.1"/>
    <property type="molecule type" value="Genomic_DNA"/>
</dbReference>
<evidence type="ECO:0000313" key="2">
    <source>
        <dbReference type="Proteomes" id="UP000828251"/>
    </source>
</evidence>
<reference evidence="1 2" key="1">
    <citation type="journal article" date="2021" name="Plant Biotechnol. J.">
        <title>Multi-omics assisted identification of the key and species-specific regulatory components of drought-tolerant mechanisms in Gossypium stocksii.</title>
        <authorList>
            <person name="Yu D."/>
            <person name="Ke L."/>
            <person name="Zhang D."/>
            <person name="Wu Y."/>
            <person name="Sun Y."/>
            <person name="Mei J."/>
            <person name="Sun J."/>
            <person name="Sun Y."/>
        </authorList>
    </citation>
    <scope>NUCLEOTIDE SEQUENCE [LARGE SCALE GENOMIC DNA]</scope>
    <source>
        <strain evidence="2">cv. E1</strain>
        <tissue evidence="1">Leaf</tissue>
    </source>
</reference>
<evidence type="ECO:0000313" key="1">
    <source>
        <dbReference type="EMBL" id="KAH1055775.1"/>
    </source>
</evidence>
<dbReference type="Proteomes" id="UP000828251">
    <property type="component" value="Unassembled WGS sequence"/>
</dbReference>
<organism evidence="1 2">
    <name type="scientific">Gossypium stocksii</name>
    <dbReference type="NCBI Taxonomy" id="47602"/>
    <lineage>
        <taxon>Eukaryota</taxon>
        <taxon>Viridiplantae</taxon>
        <taxon>Streptophyta</taxon>
        <taxon>Embryophyta</taxon>
        <taxon>Tracheophyta</taxon>
        <taxon>Spermatophyta</taxon>
        <taxon>Magnoliopsida</taxon>
        <taxon>eudicotyledons</taxon>
        <taxon>Gunneridae</taxon>
        <taxon>Pentapetalae</taxon>
        <taxon>rosids</taxon>
        <taxon>malvids</taxon>
        <taxon>Malvales</taxon>
        <taxon>Malvaceae</taxon>
        <taxon>Malvoideae</taxon>
        <taxon>Gossypium</taxon>
    </lineage>
</organism>